<dbReference type="PANTHER" id="PTHR46558:SF4">
    <property type="entry name" value="DNA-BIDING PHAGE PROTEIN"/>
    <property type="match status" value="1"/>
</dbReference>
<geneLocation type="plasmid" evidence="3 4">
    <name>pALVIN01</name>
</geneLocation>
<keyword evidence="3" id="KW-0614">Plasmid</keyword>
<dbReference type="Pfam" id="PF01381">
    <property type="entry name" value="HTH_3"/>
    <property type="match status" value="1"/>
</dbReference>
<dbReference type="Gene3D" id="1.10.260.40">
    <property type="entry name" value="lambda repressor-like DNA-binding domains"/>
    <property type="match status" value="1"/>
</dbReference>
<dbReference type="EMBL" id="CP001897">
    <property type="protein sequence ID" value="ADC64096.1"/>
    <property type="molecule type" value="Genomic_DNA"/>
</dbReference>
<organism evidence="3 4">
    <name type="scientific">Allochromatium vinosum (strain ATCC 17899 / DSM 180 / NBRC 103801 / NCIMB 10441 / D)</name>
    <name type="common">Chromatium vinosum</name>
    <dbReference type="NCBI Taxonomy" id="572477"/>
    <lineage>
        <taxon>Bacteria</taxon>
        <taxon>Pseudomonadati</taxon>
        <taxon>Pseudomonadota</taxon>
        <taxon>Gammaproteobacteria</taxon>
        <taxon>Chromatiales</taxon>
        <taxon>Chromatiaceae</taxon>
        <taxon>Allochromatium</taxon>
    </lineage>
</organism>
<dbReference type="PANTHER" id="PTHR46558">
    <property type="entry name" value="TRACRIPTIONAL REGULATORY PROTEIN-RELATED-RELATED"/>
    <property type="match status" value="1"/>
</dbReference>
<dbReference type="HOGENOM" id="CLU_1802001_0_0_6"/>
<dbReference type="PROSITE" id="PS50943">
    <property type="entry name" value="HTH_CROC1"/>
    <property type="match status" value="1"/>
</dbReference>
<dbReference type="CDD" id="cd00093">
    <property type="entry name" value="HTH_XRE"/>
    <property type="match status" value="1"/>
</dbReference>
<evidence type="ECO:0000313" key="3">
    <source>
        <dbReference type="EMBL" id="ADC64096.1"/>
    </source>
</evidence>
<keyword evidence="4" id="KW-1185">Reference proteome</keyword>
<keyword evidence="1" id="KW-0238">DNA-binding</keyword>
<evidence type="ECO:0000313" key="4">
    <source>
        <dbReference type="Proteomes" id="UP000001441"/>
    </source>
</evidence>
<name>D3RW84_ALLVD</name>
<evidence type="ECO:0000259" key="2">
    <source>
        <dbReference type="PROSITE" id="PS50943"/>
    </source>
</evidence>
<sequence>MLHARLKSARIARDLSQAQVATALDLSQGFVSKLESGDKTPSVELLQKLAKLYEVTESHLLGSTIEGSGDESSGSKTPAEIIALLLDPNLPSGLRALAEDPTINALKITLQEWRMLCSIALPREIDKAGYIQILLAIRGVLGS</sequence>
<feature type="domain" description="HTH cro/C1-type" evidence="2">
    <location>
        <begin position="6"/>
        <end position="60"/>
    </location>
</feature>
<proteinExistence type="predicted"/>
<protein>
    <submittedName>
        <fullName evidence="3">Transcriptional regulator, XRE family</fullName>
    </submittedName>
</protein>
<dbReference type="Proteomes" id="UP000001441">
    <property type="component" value="Plasmid pALVIN01"/>
</dbReference>
<dbReference type="GO" id="GO:0003677">
    <property type="term" value="F:DNA binding"/>
    <property type="evidence" value="ECO:0007669"/>
    <property type="project" value="UniProtKB-KW"/>
</dbReference>
<dbReference type="SUPFAM" id="SSF47413">
    <property type="entry name" value="lambda repressor-like DNA-binding domains"/>
    <property type="match status" value="1"/>
</dbReference>
<evidence type="ECO:0000256" key="1">
    <source>
        <dbReference type="ARBA" id="ARBA00023125"/>
    </source>
</evidence>
<dbReference type="AlphaFoldDB" id="D3RW84"/>
<reference evidence="3 4" key="1">
    <citation type="journal article" date="2011" name="Stand. Genomic Sci.">
        <title>Complete genome sequence of Allochromatium vinosum DSM 180(T).</title>
        <authorList>
            <person name="Weissgerber T."/>
            <person name="Zigann R."/>
            <person name="Bruce D."/>
            <person name="Chang Y.J."/>
            <person name="Detter J.C."/>
            <person name="Han C."/>
            <person name="Hauser L."/>
            <person name="Jeffries C.D."/>
            <person name="Land M."/>
            <person name="Munk A.C."/>
            <person name="Tapia R."/>
            <person name="Dahl C."/>
        </authorList>
    </citation>
    <scope>NUCLEOTIDE SEQUENCE [LARGE SCALE GENOMIC DNA]</scope>
    <source>
        <strain evidence="4">ATCC 17899 / DSM 180 / NBRC 103801 / NCIMB 10441 / D</strain>
        <plasmid evidence="4">Plasmid pALVIN01</plasmid>
    </source>
</reference>
<dbReference type="InterPro" id="IPR001387">
    <property type="entry name" value="Cro/C1-type_HTH"/>
</dbReference>
<dbReference type="KEGG" id="alv:Alvin_3200"/>
<dbReference type="SMART" id="SM00530">
    <property type="entry name" value="HTH_XRE"/>
    <property type="match status" value="1"/>
</dbReference>
<accession>D3RW84</accession>
<dbReference type="InterPro" id="IPR010982">
    <property type="entry name" value="Lambda_DNA-bd_dom_sf"/>
</dbReference>
<gene>
    <name evidence="3" type="ordered locus">Alvin_3200</name>
</gene>